<evidence type="ECO:0000313" key="7">
    <source>
        <dbReference type="Proteomes" id="UP000607559"/>
    </source>
</evidence>
<comment type="similarity">
    <text evidence="3">Belongs to the transferase hexapeptide repeat family.</text>
</comment>
<dbReference type="PANTHER" id="PTHR42811">
    <property type="entry name" value="SERINE ACETYLTRANSFERASE"/>
    <property type="match status" value="1"/>
</dbReference>
<dbReference type="PIRSF" id="PIRSF000441">
    <property type="entry name" value="CysE"/>
    <property type="match status" value="1"/>
</dbReference>
<keyword evidence="7" id="KW-1185">Reference proteome</keyword>
<comment type="caution">
    <text evidence="6">The sequence shown here is derived from an EMBL/GenBank/DDBJ whole genome shotgun (WGS) entry which is preliminary data.</text>
</comment>
<reference evidence="6" key="1">
    <citation type="journal article" date="2014" name="Int. J. Syst. Evol. Microbiol.">
        <title>Complete genome sequence of Corynebacterium casei LMG S-19264T (=DSM 44701T), isolated from a smear-ripened cheese.</title>
        <authorList>
            <consortium name="US DOE Joint Genome Institute (JGI-PGF)"/>
            <person name="Walter F."/>
            <person name="Albersmeier A."/>
            <person name="Kalinowski J."/>
            <person name="Ruckert C."/>
        </authorList>
    </citation>
    <scope>NUCLEOTIDE SEQUENCE</scope>
    <source>
        <strain evidence="6">CGMCC 1.15448</strain>
    </source>
</reference>
<dbReference type="InterPro" id="IPR011004">
    <property type="entry name" value="Trimer_LpxA-like_sf"/>
</dbReference>
<dbReference type="InterPro" id="IPR045304">
    <property type="entry name" value="LbH_SAT"/>
</dbReference>
<dbReference type="AlphaFoldDB" id="A0A8J2UIC5"/>
<dbReference type="GO" id="GO:0005737">
    <property type="term" value="C:cytoplasm"/>
    <property type="evidence" value="ECO:0007669"/>
    <property type="project" value="InterPro"/>
</dbReference>
<dbReference type="CDD" id="cd03354">
    <property type="entry name" value="LbH_SAT"/>
    <property type="match status" value="1"/>
</dbReference>
<dbReference type="Proteomes" id="UP000607559">
    <property type="component" value="Unassembled WGS sequence"/>
</dbReference>
<feature type="region of interest" description="Disordered" evidence="4">
    <location>
        <begin position="133"/>
        <end position="171"/>
    </location>
</feature>
<organism evidence="6 7">
    <name type="scientific">Puia dinghuensis</name>
    <dbReference type="NCBI Taxonomy" id="1792502"/>
    <lineage>
        <taxon>Bacteria</taxon>
        <taxon>Pseudomonadati</taxon>
        <taxon>Bacteroidota</taxon>
        <taxon>Chitinophagia</taxon>
        <taxon>Chitinophagales</taxon>
        <taxon>Chitinophagaceae</taxon>
        <taxon>Puia</taxon>
    </lineage>
</organism>
<dbReference type="GO" id="GO:0009001">
    <property type="term" value="F:serine O-acetyltransferase activity"/>
    <property type="evidence" value="ECO:0007669"/>
    <property type="project" value="UniProtKB-EC"/>
</dbReference>
<sequence length="171" mass="18798">MLLFRIANFCSARRIYFYLGLPYLVFYRILVEWFFTVEIPWKVKIGKNLALYHGQCLVMNSEVVIGENCTLRHCTTIGHKQLKGGGFSGSPVIGDNVDMGSNVCIIGDIRIGNNVKIGCGAVVTKSVSDDQTVAGNPAVPISRSSITKPKDNHNENFDRNKPEGAFPFGNG</sequence>
<dbReference type="EMBL" id="BMJC01000006">
    <property type="protein sequence ID" value="GGB20226.1"/>
    <property type="molecule type" value="Genomic_DNA"/>
</dbReference>
<evidence type="ECO:0000313" key="6">
    <source>
        <dbReference type="EMBL" id="GGB20226.1"/>
    </source>
</evidence>
<keyword evidence="2 3" id="KW-0012">Acyltransferase</keyword>
<dbReference type="EC" id="2.3.1.30" evidence="3"/>
<feature type="compositionally biased region" description="Basic and acidic residues" evidence="4">
    <location>
        <begin position="148"/>
        <end position="162"/>
    </location>
</feature>
<gene>
    <name evidence="6" type="ORF">GCM10011511_49960</name>
</gene>
<evidence type="ECO:0000256" key="4">
    <source>
        <dbReference type="SAM" id="MobiDB-lite"/>
    </source>
</evidence>
<evidence type="ECO:0000256" key="3">
    <source>
        <dbReference type="PIRNR" id="PIRNR000441"/>
    </source>
</evidence>
<protein>
    <recommendedName>
        <fullName evidence="3">Serine acetyltransferase</fullName>
        <ecNumber evidence="3">2.3.1.30</ecNumber>
    </recommendedName>
</protein>
<accession>A0A8J2UIC5</accession>
<reference evidence="6" key="2">
    <citation type="submission" date="2020-09" db="EMBL/GenBank/DDBJ databases">
        <authorList>
            <person name="Sun Q."/>
            <person name="Zhou Y."/>
        </authorList>
    </citation>
    <scope>NUCLEOTIDE SEQUENCE</scope>
    <source>
        <strain evidence="6">CGMCC 1.15448</strain>
    </source>
</reference>
<dbReference type="SUPFAM" id="SSF51161">
    <property type="entry name" value="Trimeric LpxA-like enzymes"/>
    <property type="match status" value="1"/>
</dbReference>
<evidence type="ECO:0000256" key="1">
    <source>
        <dbReference type="ARBA" id="ARBA00022679"/>
    </source>
</evidence>
<keyword evidence="5" id="KW-0472">Membrane</keyword>
<proteinExistence type="inferred from homology"/>
<keyword evidence="5" id="KW-0812">Transmembrane</keyword>
<evidence type="ECO:0000256" key="2">
    <source>
        <dbReference type="ARBA" id="ARBA00023315"/>
    </source>
</evidence>
<dbReference type="InterPro" id="IPR005881">
    <property type="entry name" value="Ser_O-AcTrfase"/>
</dbReference>
<evidence type="ECO:0000256" key="5">
    <source>
        <dbReference type="SAM" id="Phobius"/>
    </source>
</evidence>
<keyword evidence="5" id="KW-1133">Transmembrane helix</keyword>
<dbReference type="GO" id="GO:0006535">
    <property type="term" value="P:cysteine biosynthetic process from serine"/>
    <property type="evidence" value="ECO:0007669"/>
    <property type="project" value="InterPro"/>
</dbReference>
<keyword evidence="1 3" id="KW-0808">Transferase</keyword>
<name>A0A8J2UIC5_9BACT</name>
<dbReference type="Gene3D" id="2.160.10.10">
    <property type="entry name" value="Hexapeptide repeat proteins"/>
    <property type="match status" value="1"/>
</dbReference>
<comment type="catalytic activity">
    <reaction evidence="3">
        <text>L-serine + acetyl-CoA = O-acetyl-L-serine + CoA</text>
        <dbReference type="Rhea" id="RHEA:24560"/>
        <dbReference type="ChEBI" id="CHEBI:33384"/>
        <dbReference type="ChEBI" id="CHEBI:57287"/>
        <dbReference type="ChEBI" id="CHEBI:57288"/>
        <dbReference type="ChEBI" id="CHEBI:58340"/>
        <dbReference type="EC" id="2.3.1.30"/>
    </reaction>
</comment>
<feature type="transmembrane region" description="Helical" evidence="5">
    <location>
        <begin position="15"/>
        <end position="35"/>
    </location>
</feature>